<dbReference type="AlphaFoldDB" id="A0AAX4PC49"/>
<dbReference type="EMBL" id="CP151508">
    <property type="protein sequence ID" value="WZN63723.1"/>
    <property type="molecule type" value="Genomic_DNA"/>
</dbReference>
<protein>
    <recommendedName>
        <fullName evidence="3">F-box protein</fullName>
    </recommendedName>
</protein>
<name>A0AAX4PC49_9CHLO</name>
<proteinExistence type="predicted"/>
<dbReference type="Proteomes" id="UP001472866">
    <property type="component" value="Chromosome 08"/>
</dbReference>
<gene>
    <name evidence="1" type="ORF">HKI87_08g52740</name>
</gene>
<dbReference type="SUPFAM" id="SSF81901">
    <property type="entry name" value="HCP-like"/>
    <property type="match status" value="1"/>
</dbReference>
<dbReference type="InterPro" id="IPR011990">
    <property type="entry name" value="TPR-like_helical_dom_sf"/>
</dbReference>
<organism evidence="1 2">
    <name type="scientific">Chloropicon roscoffensis</name>
    <dbReference type="NCBI Taxonomy" id="1461544"/>
    <lineage>
        <taxon>Eukaryota</taxon>
        <taxon>Viridiplantae</taxon>
        <taxon>Chlorophyta</taxon>
        <taxon>Chloropicophyceae</taxon>
        <taxon>Chloropicales</taxon>
        <taxon>Chloropicaceae</taxon>
        <taxon>Chloropicon</taxon>
    </lineage>
</organism>
<sequence length="352" mass="37811">MATATTCRASVALDAEATLVEAGRSFPSSSRVLSRVPNAAKTGFSSAPWAALPPDLVRLVGSFVLGRGGVGRKGGFNDLLAMTQACGPWRSALLDSPSEGLLEHSFQLPVQVTNGFVYCSVGGGKRRLNQQPSRLQQLMSRNRPHLPGKLPKLVTRSAQWGNPSAALVVAAVATEICMAGSPGLRSGNTGPGVWQKYLEICEDLGKKKDPKGGYTLEAAAFDLVHLWKRGARLGSKLCQAVLGEAFYCGGGVELSRIPCANDVEQAVLWLGRAVDHGADVEGEDQMLARSELLLAYIFQDGQEGESSYSDMMLYGRSDRAIQEAVFWFRRAAKHGSIEAQEALRSMYSTGQY</sequence>
<evidence type="ECO:0000313" key="1">
    <source>
        <dbReference type="EMBL" id="WZN63723.1"/>
    </source>
</evidence>
<evidence type="ECO:0008006" key="3">
    <source>
        <dbReference type="Google" id="ProtNLM"/>
    </source>
</evidence>
<evidence type="ECO:0000313" key="2">
    <source>
        <dbReference type="Proteomes" id="UP001472866"/>
    </source>
</evidence>
<accession>A0AAX4PC49</accession>
<keyword evidence="2" id="KW-1185">Reference proteome</keyword>
<reference evidence="1 2" key="1">
    <citation type="submission" date="2024-03" db="EMBL/GenBank/DDBJ databases">
        <title>Complete genome sequence of the green alga Chloropicon roscoffensis RCC1871.</title>
        <authorList>
            <person name="Lemieux C."/>
            <person name="Pombert J.-F."/>
            <person name="Otis C."/>
            <person name="Turmel M."/>
        </authorList>
    </citation>
    <scope>NUCLEOTIDE SEQUENCE [LARGE SCALE GENOMIC DNA]</scope>
    <source>
        <strain evidence="1 2">RCC1871</strain>
    </source>
</reference>
<dbReference type="Gene3D" id="1.25.40.10">
    <property type="entry name" value="Tetratricopeptide repeat domain"/>
    <property type="match status" value="1"/>
</dbReference>